<keyword evidence="1" id="KW-1133">Transmembrane helix</keyword>
<dbReference type="EMBL" id="CP034759">
    <property type="protein sequence ID" value="QBG37329.1"/>
    <property type="molecule type" value="Genomic_DNA"/>
</dbReference>
<protein>
    <submittedName>
        <fullName evidence="2">Uncharacterized protein</fullName>
    </submittedName>
</protein>
<gene>
    <name evidence="2" type="ORF">EMK97_17085</name>
</gene>
<feature type="transmembrane region" description="Helical" evidence="1">
    <location>
        <begin position="6"/>
        <end position="25"/>
    </location>
</feature>
<keyword evidence="3" id="KW-1185">Reference proteome</keyword>
<dbReference type="AlphaFoldDB" id="A0A4P6PAI2"/>
<dbReference type="Proteomes" id="UP000290244">
    <property type="component" value="Chromosome"/>
</dbReference>
<feature type="transmembrane region" description="Helical" evidence="1">
    <location>
        <begin position="37"/>
        <end position="61"/>
    </location>
</feature>
<dbReference type="KEGG" id="lsd:EMK97_17085"/>
<organism evidence="2 3">
    <name type="scientific">Litorilituus sediminis</name>
    <dbReference type="NCBI Taxonomy" id="718192"/>
    <lineage>
        <taxon>Bacteria</taxon>
        <taxon>Pseudomonadati</taxon>
        <taxon>Pseudomonadota</taxon>
        <taxon>Gammaproteobacteria</taxon>
        <taxon>Alteromonadales</taxon>
        <taxon>Colwelliaceae</taxon>
        <taxon>Litorilituus</taxon>
    </lineage>
</organism>
<evidence type="ECO:0000313" key="2">
    <source>
        <dbReference type="EMBL" id="QBG37329.1"/>
    </source>
</evidence>
<evidence type="ECO:0000256" key="1">
    <source>
        <dbReference type="SAM" id="Phobius"/>
    </source>
</evidence>
<feature type="transmembrane region" description="Helical" evidence="1">
    <location>
        <begin position="98"/>
        <end position="116"/>
    </location>
</feature>
<reference evidence="2 3" key="1">
    <citation type="submission" date="2018-12" db="EMBL/GenBank/DDBJ databases">
        <title>Complete genome of Litorilituus sediminis.</title>
        <authorList>
            <person name="Liu A."/>
            <person name="Rong J."/>
        </authorList>
    </citation>
    <scope>NUCLEOTIDE SEQUENCE [LARGE SCALE GENOMIC DNA]</scope>
    <source>
        <strain evidence="2 3">JCM 17549</strain>
    </source>
</reference>
<keyword evidence="1" id="KW-0812">Transmembrane</keyword>
<accession>A0A4P6PAI2</accession>
<name>A0A4P6PAI2_9GAMM</name>
<sequence length="126" mass="14225">MDVKSYMHHLLHLTIYLVLMVLYLLYDSAGRSDANILEGIIVGTMSFAPWHALWAVASIAFKASRPVVNGAYLALHLFWCFICLQVVTSIARDSMNLWFIYIVFAPIAIFLGAFIGKKLFKNSIQP</sequence>
<evidence type="ECO:0000313" key="3">
    <source>
        <dbReference type="Proteomes" id="UP000290244"/>
    </source>
</evidence>
<proteinExistence type="predicted"/>
<keyword evidence="1" id="KW-0472">Membrane</keyword>
<feature type="transmembrane region" description="Helical" evidence="1">
    <location>
        <begin position="73"/>
        <end position="91"/>
    </location>
</feature>
<dbReference type="RefSeq" id="WP_130603995.1">
    <property type="nucleotide sequence ID" value="NZ_CP034759.1"/>
</dbReference>